<evidence type="ECO:0000313" key="2">
    <source>
        <dbReference type="EMBL" id="KAJ8947796.1"/>
    </source>
</evidence>
<gene>
    <name evidence="2" type="ORF">NQ318_019468</name>
</gene>
<organism evidence="2 3">
    <name type="scientific">Aromia moschata</name>
    <dbReference type="NCBI Taxonomy" id="1265417"/>
    <lineage>
        <taxon>Eukaryota</taxon>
        <taxon>Metazoa</taxon>
        <taxon>Ecdysozoa</taxon>
        <taxon>Arthropoda</taxon>
        <taxon>Hexapoda</taxon>
        <taxon>Insecta</taxon>
        <taxon>Pterygota</taxon>
        <taxon>Neoptera</taxon>
        <taxon>Endopterygota</taxon>
        <taxon>Coleoptera</taxon>
        <taxon>Polyphaga</taxon>
        <taxon>Cucujiformia</taxon>
        <taxon>Chrysomeloidea</taxon>
        <taxon>Cerambycidae</taxon>
        <taxon>Cerambycinae</taxon>
        <taxon>Callichromatini</taxon>
        <taxon>Aromia</taxon>
    </lineage>
</organism>
<dbReference type="PANTHER" id="PTHR46599:SF3">
    <property type="entry name" value="PIGGYBAC TRANSPOSABLE ELEMENT-DERIVED PROTEIN 4"/>
    <property type="match status" value="1"/>
</dbReference>
<evidence type="ECO:0000313" key="3">
    <source>
        <dbReference type="Proteomes" id="UP001162162"/>
    </source>
</evidence>
<dbReference type="Proteomes" id="UP001162162">
    <property type="component" value="Unassembled WGS sequence"/>
</dbReference>
<dbReference type="PANTHER" id="PTHR46599">
    <property type="entry name" value="PIGGYBAC TRANSPOSABLE ELEMENT-DERIVED PROTEIN 4"/>
    <property type="match status" value="1"/>
</dbReference>
<sequence length="128" mass="14810">MPMKPTKRAIKVWVIACSETGYMVNFKIYEGKHKREVEVTGEKNIWMRQNRKHYPKDLLQSDKLLKTGQSDYASFNEISICKGKKSVIIGSNVHKEASIVNSYICYKKASSVNLRTKPMSHLRFRSLL</sequence>
<proteinExistence type="predicted"/>
<evidence type="ECO:0000259" key="1">
    <source>
        <dbReference type="Pfam" id="PF13843"/>
    </source>
</evidence>
<dbReference type="InterPro" id="IPR029526">
    <property type="entry name" value="PGBD"/>
</dbReference>
<feature type="non-terminal residue" evidence="2">
    <location>
        <position position="128"/>
    </location>
</feature>
<keyword evidence="3" id="KW-1185">Reference proteome</keyword>
<dbReference type="AlphaFoldDB" id="A0AAV8YA72"/>
<name>A0AAV8YA72_9CUCU</name>
<protein>
    <recommendedName>
        <fullName evidence="1">PiggyBac transposable element-derived protein domain-containing protein</fullName>
    </recommendedName>
</protein>
<accession>A0AAV8YA72</accession>
<feature type="domain" description="PiggyBac transposable element-derived protein" evidence="1">
    <location>
        <begin position="1"/>
        <end position="36"/>
    </location>
</feature>
<dbReference type="Pfam" id="PF13843">
    <property type="entry name" value="DDE_Tnp_1_7"/>
    <property type="match status" value="1"/>
</dbReference>
<comment type="caution">
    <text evidence="2">The sequence shown here is derived from an EMBL/GenBank/DDBJ whole genome shotgun (WGS) entry which is preliminary data.</text>
</comment>
<dbReference type="EMBL" id="JAPWTK010000151">
    <property type="protein sequence ID" value="KAJ8947796.1"/>
    <property type="molecule type" value="Genomic_DNA"/>
</dbReference>
<reference evidence="2" key="1">
    <citation type="journal article" date="2023" name="Insect Mol. Biol.">
        <title>Genome sequencing provides insights into the evolution of gene families encoding plant cell wall-degrading enzymes in longhorned beetles.</title>
        <authorList>
            <person name="Shin N.R."/>
            <person name="Okamura Y."/>
            <person name="Kirsch R."/>
            <person name="Pauchet Y."/>
        </authorList>
    </citation>
    <scope>NUCLEOTIDE SEQUENCE</scope>
    <source>
        <strain evidence="2">AMC_N1</strain>
    </source>
</reference>